<dbReference type="InterPro" id="IPR036890">
    <property type="entry name" value="HATPase_C_sf"/>
</dbReference>
<dbReference type="Gene3D" id="3.30.565.10">
    <property type="entry name" value="Histidine kinase-like ATPase, C-terminal domain"/>
    <property type="match status" value="1"/>
</dbReference>
<dbReference type="Pfam" id="PF13426">
    <property type="entry name" value="PAS_9"/>
    <property type="match status" value="1"/>
</dbReference>
<dbReference type="SUPFAM" id="SSF47384">
    <property type="entry name" value="Homodimeric domain of signal transducing histidine kinase"/>
    <property type="match status" value="1"/>
</dbReference>
<dbReference type="Gene3D" id="1.10.287.130">
    <property type="match status" value="1"/>
</dbReference>
<keyword evidence="5" id="KW-0418">Kinase</keyword>
<name>A0A1F7F309_UNCRA</name>
<keyword evidence="4" id="KW-0808">Transferase</keyword>
<dbReference type="PROSITE" id="PS50109">
    <property type="entry name" value="HIS_KIN"/>
    <property type="match status" value="1"/>
</dbReference>
<dbReference type="InterPro" id="IPR031621">
    <property type="entry name" value="HisKA_7TM"/>
</dbReference>
<evidence type="ECO:0000256" key="6">
    <source>
        <dbReference type="SAM" id="Phobius"/>
    </source>
</evidence>
<evidence type="ECO:0000256" key="3">
    <source>
        <dbReference type="ARBA" id="ARBA00022553"/>
    </source>
</evidence>
<sequence length="586" mass="66806">MNPFALVSLSSFIVCLFIGTFVLARQPKGKENQLFFLYSMIVAWWGLTEYGYRQAESLKTAAFWMQITAIWPFSISIFSHLLLLLTEKLKEKRKAMVFSGLYGPAVFFTVYSIMDPKTIGNIMPVLWGWTYGIPENRWYFAATTLWASCTLFVLLFICVQTYRKTINRRKKGQLKYVAVGLSFTILLGIISEAILPILKIRLPEFTTIGFTISSFFYAYGIWKYELFVITPAKVAEEIIATMADPLFLLDRNGSVVETNQAAMDLFKYRKDEVLNRPIAGIMPLTWFQPDSPNAFQEDIKDREIHARTKKNDELFLLVSTSILQQSTEGTVGYVCIAHDITALKKTAEQAKRYNVELKRIVYLATHHLQEPLRMVASFLQLIEKKIAGSRDEDTREYMHYAVDGSVWMKHMLNDLTTYSAIDPLARTRGFVDSEEALKQVLADLGPKIRGVNARITHDPFPGIWAAKDEFILLLKNLIGNCLKFRGSAAPEIHLSARQEEKASNMPTEKDSGQWVFSVKDNGIGIAPEYHTRIFELFEKLHPRSKYYGTGTGLAVCKKIVENHGGRIWVESEEEKGSIFYFTIPIA</sequence>
<evidence type="ECO:0000256" key="5">
    <source>
        <dbReference type="ARBA" id="ARBA00022777"/>
    </source>
</evidence>
<feature type="transmembrane region" description="Helical" evidence="6">
    <location>
        <begin position="95"/>
        <end position="114"/>
    </location>
</feature>
<comment type="catalytic activity">
    <reaction evidence="1">
        <text>ATP + protein L-histidine = ADP + protein N-phospho-L-histidine.</text>
        <dbReference type="EC" id="2.7.13.3"/>
    </reaction>
</comment>
<dbReference type="Pfam" id="PF02518">
    <property type="entry name" value="HATPase_c"/>
    <property type="match status" value="1"/>
</dbReference>
<feature type="transmembrane region" description="Helical" evidence="6">
    <location>
        <begin position="174"/>
        <end position="198"/>
    </location>
</feature>
<dbReference type="NCBIfam" id="TIGR00229">
    <property type="entry name" value="sensory_box"/>
    <property type="match status" value="1"/>
</dbReference>
<dbReference type="SMART" id="SM00387">
    <property type="entry name" value="HATPase_c"/>
    <property type="match status" value="1"/>
</dbReference>
<feature type="transmembrane region" description="Helical" evidence="6">
    <location>
        <begin position="35"/>
        <end position="52"/>
    </location>
</feature>
<feature type="domain" description="Histidine kinase" evidence="7">
    <location>
        <begin position="363"/>
        <end position="586"/>
    </location>
</feature>
<dbReference type="SUPFAM" id="SSF55785">
    <property type="entry name" value="PYP-like sensor domain (PAS domain)"/>
    <property type="match status" value="1"/>
</dbReference>
<feature type="transmembrane region" description="Helical" evidence="6">
    <location>
        <begin position="138"/>
        <end position="162"/>
    </location>
</feature>
<evidence type="ECO:0000256" key="4">
    <source>
        <dbReference type="ARBA" id="ARBA00022679"/>
    </source>
</evidence>
<proteinExistence type="predicted"/>
<dbReference type="PANTHER" id="PTHR43304">
    <property type="entry name" value="PHYTOCHROME-LIKE PROTEIN CPH1"/>
    <property type="match status" value="1"/>
</dbReference>
<dbReference type="EMBL" id="MFYX01000138">
    <property type="protein sequence ID" value="OGK00896.1"/>
    <property type="molecule type" value="Genomic_DNA"/>
</dbReference>
<evidence type="ECO:0000259" key="7">
    <source>
        <dbReference type="PROSITE" id="PS50109"/>
    </source>
</evidence>
<dbReference type="Pfam" id="PF16927">
    <property type="entry name" value="HisKA_7TM"/>
    <property type="match status" value="1"/>
</dbReference>
<dbReference type="PANTHER" id="PTHR43304:SF1">
    <property type="entry name" value="PAC DOMAIN-CONTAINING PROTEIN"/>
    <property type="match status" value="1"/>
</dbReference>
<reference evidence="9 10" key="1">
    <citation type="journal article" date="2016" name="Nat. Commun.">
        <title>Thousands of microbial genomes shed light on interconnected biogeochemical processes in an aquifer system.</title>
        <authorList>
            <person name="Anantharaman K."/>
            <person name="Brown C.T."/>
            <person name="Hug L.A."/>
            <person name="Sharon I."/>
            <person name="Castelle C.J."/>
            <person name="Probst A.J."/>
            <person name="Thomas B.C."/>
            <person name="Singh A."/>
            <person name="Wilkins M.J."/>
            <person name="Karaoz U."/>
            <person name="Brodie E.L."/>
            <person name="Williams K.H."/>
            <person name="Hubbard S.S."/>
            <person name="Banfield J.F."/>
        </authorList>
    </citation>
    <scope>NUCLEOTIDE SEQUENCE [LARGE SCALE GENOMIC DNA]</scope>
</reference>
<dbReference type="GO" id="GO:0000155">
    <property type="term" value="F:phosphorelay sensor kinase activity"/>
    <property type="evidence" value="ECO:0007669"/>
    <property type="project" value="InterPro"/>
</dbReference>
<keyword evidence="6" id="KW-1133">Transmembrane helix</keyword>
<dbReference type="InterPro" id="IPR036097">
    <property type="entry name" value="HisK_dim/P_sf"/>
</dbReference>
<dbReference type="InterPro" id="IPR000014">
    <property type="entry name" value="PAS"/>
</dbReference>
<dbReference type="SMART" id="SM00091">
    <property type="entry name" value="PAS"/>
    <property type="match status" value="1"/>
</dbReference>
<dbReference type="Gene3D" id="3.30.450.20">
    <property type="entry name" value="PAS domain"/>
    <property type="match status" value="1"/>
</dbReference>
<dbReference type="InterPro" id="IPR052162">
    <property type="entry name" value="Sensor_kinase/Photoreceptor"/>
</dbReference>
<dbReference type="AlphaFoldDB" id="A0A1F7F309"/>
<dbReference type="CDD" id="cd00130">
    <property type="entry name" value="PAS"/>
    <property type="match status" value="1"/>
</dbReference>
<dbReference type="EC" id="2.7.13.3" evidence="2"/>
<keyword evidence="3" id="KW-0597">Phosphoprotein</keyword>
<dbReference type="SUPFAM" id="SSF55874">
    <property type="entry name" value="ATPase domain of HSP90 chaperone/DNA topoisomerase II/histidine kinase"/>
    <property type="match status" value="1"/>
</dbReference>
<dbReference type="PROSITE" id="PS50112">
    <property type="entry name" value="PAS"/>
    <property type="match status" value="1"/>
</dbReference>
<evidence type="ECO:0000259" key="8">
    <source>
        <dbReference type="PROSITE" id="PS50112"/>
    </source>
</evidence>
<keyword evidence="6" id="KW-0472">Membrane</keyword>
<accession>A0A1F7F309</accession>
<dbReference type="InterPro" id="IPR003594">
    <property type="entry name" value="HATPase_dom"/>
</dbReference>
<dbReference type="PRINTS" id="PR00344">
    <property type="entry name" value="BCTRLSENSOR"/>
</dbReference>
<dbReference type="InterPro" id="IPR005467">
    <property type="entry name" value="His_kinase_dom"/>
</dbReference>
<keyword evidence="6" id="KW-0812">Transmembrane</keyword>
<protein>
    <recommendedName>
        <fullName evidence="2">histidine kinase</fullName>
        <ecNumber evidence="2">2.7.13.3</ecNumber>
    </recommendedName>
</protein>
<feature type="transmembrane region" description="Helical" evidence="6">
    <location>
        <begin position="6"/>
        <end position="23"/>
    </location>
</feature>
<evidence type="ECO:0000256" key="2">
    <source>
        <dbReference type="ARBA" id="ARBA00012438"/>
    </source>
</evidence>
<organism evidence="9 10">
    <name type="scientific">Candidatus Raymondbacteria bacterium RIFOXYD12_FULL_49_13</name>
    <dbReference type="NCBI Taxonomy" id="1817890"/>
    <lineage>
        <taxon>Bacteria</taxon>
        <taxon>Raymondiibacteriota</taxon>
    </lineage>
</organism>
<dbReference type="Proteomes" id="UP000179243">
    <property type="component" value="Unassembled WGS sequence"/>
</dbReference>
<dbReference type="InterPro" id="IPR004358">
    <property type="entry name" value="Sig_transdc_His_kin-like_C"/>
</dbReference>
<evidence type="ECO:0000313" key="10">
    <source>
        <dbReference type="Proteomes" id="UP000179243"/>
    </source>
</evidence>
<gene>
    <name evidence="9" type="ORF">A2519_12645</name>
</gene>
<evidence type="ECO:0000313" key="9">
    <source>
        <dbReference type="EMBL" id="OGK00896.1"/>
    </source>
</evidence>
<feature type="transmembrane region" description="Helical" evidence="6">
    <location>
        <begin position="64"/>
        <end position="83"/>
    </location>
</feature>
<comment type="caution">
    <text evidence="9">The sequence shown here is derived from an EMBL/GenBank/DDBJ whole genome shotgun (WGS) entry which is preliminary data.</text>
</comment>
<feature type="domain" description="PAS" evidence="8">
    <location>
        <begin position="231"/>
        <end position="300"/>
    </location>
</feature>
<evidence type="ECO:0000256" key="1">
    <source>
        <dbReference type="ARBA" id="ARBA00000085"/>
    </source>
</evidence>
<dbReference type="InterPro" id="IPR035965">
    <property type="entry name" value="PAS-like_dom_sf"/>
</dbReference>